<dbReference type="AlphaFoldDB" id="A0A2T3ZM39"/>
<organism evidence="1 2">
    <name type="scientific">Trichoderma asperellum (strain ATCC 204424 / CBS 433.97 / NBRC 101777)</name>
    <dbReference type="NCBI Taxonomy" id="1042311"/>
    <lineage>
        <taxon>Eukaryota</taxon>
        <taxon>Fungi</taxon>
        <taxon>Dikarya</taxon>
        <taxon>Ascomycota</taxon>
        <taxon>Pezizomycotina</taxon>
        <taxon>Sordariomycetes</taxon>
        <taxon>Hypocreomycetidae</taxon>
        <taxon>Hypocreales</taxon>
        <taxon>Hypocreaceae</taxon>
        <taxon>Trichoderma</taxon>
    </lineage>
</organism>
<gene>
    <name evidence="1" type="ORF">M441DRAFT_452220</name>
</gene>
<dbReference type="Proteomes" id="UP000240493">
    <property type="component" value="Unassembled WGS sequence"/>
</dbReference>
<dbReference type="EMBL" id="KZ679257">
    <property type="protein sequence ID" value="PTB45868.1"/>
    <property type="molecule type" value="Genomic_DNA"/>
</dbReference>
<reference evidence="1 2" key="1">
    <citation type="submission" date="2016-07" db="EMBL/GenBank/DDBJ databases">
        <title>Multiple horizontal gene transfer events from other fungi enriched the ability of initially mycotrophic Trichoderma (Ascomycota) to feed on dead plant biomass.</title>
        <authorList>
            <consortium name="DOE Joint Genome Institute"/>
            <person name="Aerts A."/>
            <person name="Atanasova L."/>
            <person name="Chenthamara K."/>
            <person name="Zhang J."/>
            <person name="Grujic M."/>
            <person name="Henrissat B."/>
            <person name="Kuo A."/>
            <person name="Salamov A."/>
            <person name="Lipzen A."/>
            <person name="Labutti K."/>
            <person name="Barry K."/>
            <person name="Miao Y."/>
            <person name="Rahimi M.J."/>
            <person name="Shen Q."/>
            <person name="Grigoriev I.V."/>
            <person name="Kubicek C.P."/>
            <person name="Druzhinina I.S."/>
        </authorList>
    </citation>
    <scope>NUCLEOTIDE SEQUENCE [LARGE SCALE GENOMIC DNA]</scope>
    <source>
        <strain evidence="1 2">CBS 433.97</strain>
    </source>
</reference>
<sequence length="233" mass="25205">MCCKADEAWQGMGWDGRSTAVLYDIRVEMPNWAARLRDACYYPQFSATARTASRVFAHPAGTEYTLQVFSPSAGFTPYKRALLPTVCSSSPRSLKVRGLSPIQRVTVTAIRERRGTTQGAGTVCSILWEPAALRSFWALRVTWYLALQVPRTCPPGAANTGTVPVAARDVQVEVVLVPHVLASEVEPPQYCAHARPTAQHPPQANNLAPAGGVGACSIQYSSIPSLQGPRLIN</sequence>
<proteinExistence type="predicted"/>
<name>A0A2T3ZM39_TRIA4</name>
<accession>A0A2T3ZM39</accession>
<evidence type="ECO:0000313" key="1">
    <source>
        <dbReference type="EMBL" id="PTB45868.1"/>
    </source>
</evidence>
<evidence type="ECO:0000313" key="2">
    <source>
        <dbReference type="Proteomes" id="UP000240493"/>
    </source>
</evidence>
<protein>
    <submittedName>
        <fullName evidence="1">Uncharacterized protein</fullName>
    </submittedName>
</protein>
<keyword evidence="2" id="KW-1185">Reference proteome</keyword>